<feature type="transmembrane region" description="Helical" evidence="6">
    <location>
        <begin position="410"/>
        <end position="428"/>
    </location>
</feature>
<dbReference type="AlphaFoldDB" id="A0A0J8GGK6"/>
<dbReference type="PANTHER" id="PTHR30250">
    <property type="entry name" value="PST FAMILY PREDICTED COLANIC ACID TRANSPORTER"/>
    <property type="match status" value="1"/>
</dbReference>
<gene>
    <name evidence="7" type="ORF">X560_1045</name>
</gene>
<evidence type="ECO:0000256" key="1">
    <source>
        <dbReference type="ARBA" id="ARBA00004651"/>
    </source>
</evidence>
<dbReference type="OrthoDB" id="3249502at2"/>
<dbReference type="InterPro" id="IPR050833">
    <property type="entry name" value="Poly_Biosynth_Transport"/>
</dbReference>
<feature type="transmembrane region" description="Helical" evidence="6">
    <location>
        <begin position="353"/>
        <end position="373"/>
    </location>
</feature>
<feature type="transmembrane region" description="Helical" evidence="6">
    <location>
        <begin position="177"/>
        <end position="199"/>
    </location>
</feature>
<sequence>MENGKSMKKLGKNVFIIALGNFGSKFLVFLLVPFYTFYLTPKEYGLSDLIVMSVMVLLPILTLSIGDGLFRFNLDNQDRNKTFSSAIGVWLVAMLLVLVGVLIVSFIVGFYILTILVALLIAFQSLYIILQQQIRSMNYLKLYASSGIILTIVLVLSNIVCLKYLGLGVNGFLFSQVLAFFVGNLLILAFGRVISLFSFRDMSKSLLKKMLNYSMPLIPNSLLWWVLQVADRYIITFFLGVGTAGLYTVATKIPNILYIIHGVFFQAWSLTVLEEKKENQSSFFAQVFSAYSLLFFVVTAILLCMIQPIVTLLFAPAYHSVWIFMPFLLLGACFSSFSSFIEVSYMIAKKTRQLLLTSVVGSALTMLITIGLVPIFGVLAASIATFVGFFATWLIRAIQMKQLRTMQYKGRFFGTVIVLLIDCIYMSFSPNVNFIIVLSMSLIVLLIQLPTVVESMHVFRALLKQRKASKAK</sequence>
<protein>
    <submittedName>
        <fullName evidence="7">Polysaccharide biosynthesis protein</fullName>
    </submittedName>
</protein>
<feature type="transmembrane region" description="Helical" evidence="6">
    <location>
        <begin position="233"/>
        <end position="250"/>
    </location>
</feature>
<evidence type="ECO:0000256" key="4">
    <source>
        <dbReference type="ARBA" id="ARBA00022989"/>
    </source>
</evidence>
<feature type="transmembrane region" description="Helical" evidence="6">
    <location>
        <begin position="14"/>
        <end position="37"/>
    </location>
</feature>
<keyword evidence="8" id="KW-1185">Reference proteome</keyword>
<dbReference type="PATRIC" id="fig|1430899.3.peg.1079"/>
<evidence type="ECO:0000313" key="7">
    <source>
        <dbReference type="EMBL" id="KMT60119.1"/>
    </source>
</evidence>
<keyword evidence="2" id="KW-1003">Cell membrane</keyword>
<feature type="transmembrane region" description="Helical" evidence="6">
    <location>
        <begin position="434"/>
        <end position="463"/>
    </location>
</feature>
<dbReference type="EMBL" id="AZHO01000011">
    <property type="protein sequence ID" value="KMT60119.1"/>
    <property type="molecule type" value="Genomic_DNA"/>
</dbReference>
<evidence type="ECO:0000313" key="8">
    <source>
        <dbReference type="Proteomes" id="UP000052258"/>
    </source>
</evidence>
<feature type="transmembrane region" description="Helical" evidence="6">
    <location>
        <begin position="142"/>
        <end position="165"/>
    </location>
</feature>
<dbReference type="Pfam" id="PF01943">
    <property type="entry name" value="Polysacc_synt"/>
    <property type="match status" value="1"/>
</dbReference>
<feature type="transmembrane region" description="Helical" evidence="6">
    <location>
        <begin position="293"/>
        <end position="315"/>
    </location>
</feature>
<keyword evidence="5 6" id="KW-0472">Membrane</keyword>
<comment type="caution">
    <text evidence="7">The sequence shown here is derived from an EMBL/GenBank/DDBJ whole genome shotgun (WGS) entry which is preliminary data.</text>
</comment>
<feature type="transmembrane region" description="Helical" evidence="6">
    <location>
        <begin position="49"/>
        <end position="70"/>
    </location>
</feature>
<evidence type="ECO:0000256" key="3">
    <source>
        <dbReference type="ARBA" id="ARBA00022692"/>
    </source>
</evidence>
<comment type="subcellular location">
    <subcellularLocation>
        <location evidence="1">Cell membrane</location>
        <topology evidence="1">Multi-pass membrane protein</topology>
    </subcellularLocation>
</comment>
<dbReference type="RefSeq" id="WP_059139987.1">
    <property type="nucleotide sequence ID" value="NZ_KQ130613.1"/>
</dbReference>
<name>A0A0J8GGK6_9LIST</name>
<evidence type="ECO:0000256" key="6">
    <source>
        <dbReference type="SAM" id="Phobius"/>
    </source>
</evidence>
<proteinExistence type="predicted"/>
<dbReference type="InterPro" id="IPR002797">
    <property type="entry name" value="Polysacc_synth"/>
</dbReference>
<dbReference type="Proteomes" id="UP000052258">
    <property type="component" value="Unassembled WGS sequence"/>
</dbReference>
<evidence type="ECO:0000256" key="2">
    <source>
        <dbReference type="ARBA" id="ARBA00022475"/>
    </source>
</evidence>
<feature type="transmembrane region" description="Helical" evidence="6">
    <location>
        <begin position="82"/>
        <end position="104"/>
    </location>
</feature>
<keyword evidence="3 6" id="KW-0812">Transmembrane</keyword>
<dbReference type="PANTHER" id="PTHR30250:SF11">
    <property type="entry name" value="O-ANTIGEN TRANSPORTER-RELATED"/>
    <property type="match status" value="1"/>
</dbReference>
<organism evidence="7 8">
    <name type="scientific">Listeria fleischmannii 1991</name>
    <dbReference type="NCBI Taxonomy" id="1430899"/>
    <lineage>
        <taxon>Bacteria</taxon>
        <taxon>Bacillati</taxon>
        <taxon>Bacillota</taxon>
        <taxon>Bacilli</taxon>
        <taxon>Bacillales</taxon>
        <taxon>Listeriaceae</taxon>
        <taxon>Listeria</taxon>
    </lineage>
</organism>
<feature type="transmembrane region" description="Helical" evidence="6">
    <location>
        <begin position="321"/>
        <end position="341"/>
    </location>
</feature>
<evidence type="ECO:0000256" key="5">
    <source>
        <dbReference type="ARBA" id="ARBA00023136"/>
    </source>
</evidence>
<feature type="transmembrane region" description="Helical" evidence="6">
    <location>
        <begin position="110"/>
        <end position="130"/>
    </location>
</feature>
<reference evidence="7 8" key="1">
    <citation type="journal article" date="2015" name="Genome Biol. Evol.">
        <title>Comparative Genomics of Listeria Sensu Lato: Genus-Wide Differences in Evolutionary Dynamics and the Progressive Gain of Complex, Potentially Pathogenicity-Related Traits through Lateral Gene Transfer.</title>
        <authorList>
            <person name="Chiara M."/>
            <person name="Caruso M."/>
            <person name="D'Erchia A.M."/>
            <person name="Manzari C."/>
            <person name="Fraccalvieri R."/>
            <person name="Goffredo E."/>
            <person name="Latorre L."/>
            <person name="Miccolupo A."/>
            <person name="Padalino I."/>
            <person name="Santagada G."/>
            <person name="Chiocco D."/>
            <person name="Pesole G."/>
            <person name="Horner D.S."/>
            <person name="Parisi A."/>
        </authorList>
    </citation>
    <scope>NUCLEOTIDE SEQUENCE [LARGE SCALE GENOMIC DNA]</scope>
    <source>
        <strain evidence="7 8">1991</strain>
    </source>
</reference>
<keyword evidence="4 6" id="KW-1133">Transmembrane helix</keyword>
<dbReference type="GO" id="GO:0005886">
    <property type="term" value="C:plasma membrane"/>
    <property type="evidence" value="ECO:0007669"/>
    <property type="project" value="UniProtKB-SubCell"/>
</dbReference>
<accession>A0A0J8GGK6</accession>
<feature type="transmembrane region" description="Helical" evidence="6">
    <location>
        <begin position="379"/>
        <end position="398"/>
    </location>
</feature>